<dbReference type="Pfam" id="PF10324">
    <property type="entry name" value="7TM_GPCR_Srw"/>
    <property type="match status" value="1"/>
</dbReference>
<evidence type="ECO:0000259" key="6">
    <source>
        <dbReference type="PROSITE" id="PS50262"/>
    </source>
</evidence>
<dbReference type="Proteomes" id="UP000008281">
    <property type="component" value="Unassembled WGS sequence"/>
</dbReference>
<reference evidence="7" key="1">
    <citation type="submission" date="2007-07" db="EMBL/GenBank/DDBJ databases">
        <title>PCAP assembly of the Caenorhabditis remanei genome.</title>
        <authorList>
            <consortium name="The Caenorhabditis remanei Sequencing Consortium"/>
            <person name="Wilson R.K."/>
        </authorList>
    </citation>
    <scope>NUCLEOTIDE SEQUENCE [LARGE SCALE GENOMIC DNA]</scope>
    <source>
        <strain evidence="7">PB4641</strain>
    </source>
</reference>
<feature type="transmembrane region" description="Helical" evidence="5">
    <location>
        <begin position="229"/>
        <end position="247"/>
    </location>
</feature>
<feature type="domain" description="G-protein coupled receptors family 1 profile" evidence="6">
    <location>
        <begin position="52"/>
        <end position="333"/>
    </location>
</feature>
<name>E3LPU7_CAERE</name>
<feature type="transmembrane region" description="Helical" evidence="5">
    <location>
        <begin position="160"/>
        <end position="181"/>
    </location>
</feature>
<evidence type="ECO:0000256" key="4">
    <source>
        <dbReference type="ARBA" id="ARBA00023136"/>
    </source>
</evidence>
<evidence type="ECO:0000256" key="3">
    <source>
        <dbReference type="ARBA" id="ARBA00022989"/>
    </source>
</evidence>
<dbReference type="InParanoid" id="E3LPU7"/>
<feature type="transmembrane region" description="Helical" evidence="5">
    <location>
        <begin position="313"/>
        <end position="336"/>
    </location>
</feature>
<evidence type="ECO:0000256" key="2">
    <source>
        <dbReference type="ARBA" id="ARBA00022692"/>
    </source>
</evidence>
<evidence type="ECO:0000256" key="5">
    <source>
        <dbReference type="SAM" id="Phobius"/>
    </source>
</evidence>
<feature type="transmembrane region" description="Helical" evidence="5">
    <location>
        <begin position="276"/>
        <end position="301"/>
    </location>
</feature>
<accession>E3LPU7</accession>
<dbReference type="OrthoDB" id="5803557at2759"/>
<keyword evidence="8" id="KW-1185">Reference proteome</keyword>
<feature type="transmembrane region" description="Helical" evidence="5">
    <location>
        <begin position="128"/>
        <end position="148"/>
    </location>
</feature>
<dbReference type="PANTHER" id="PTHR22751:SF30">
    <property type="entry name" value="G-PROTEIN COUPLED RECEPTORS FAMILY 1 PROFILE DOMAIN-CONTAINING PROTEIN"/>
    <property type="match status" value="1"/>
</dbReference>
<proteinExistence type="predicted"/>
<evidence type="ECO:0000313" key="7">
    <source>
        <dbReference type="EMBL" id="EFP05339.1"/>
    </source>
</evidence>
<dbReference type="eggNOG" id="ENOG502TJIN">
    <property type="taxonomic scope" value="Eukaryota"/>
</dbReference>
<dbReference type="AlphaFoldDB" id="E3LPU7"/>
<dbReference type="InterPro" id="IPR019427">
    <property type="entry name" value="7TM_GPCR_serpentine_rcpt_Srw"/>
</dbReference>
<organism evidence="8">
    <name type="scientific">Caenorhabditis remanei</name>
    <name type="common">Caenorhabditis vulgaris</name>
    <dbReference type="NCBI Taxonomy" id="31234"/>
    <lineage>
        <taxon>Eukaryota</taxon>
        <taxon>Metazoa</taxon>
        <taxon>Ecdysozoa</taxon>
        <taxon>Nematoda</taxon>
        <taxon>Chromadorea</taxon>
        <taxon>Rhabditida</taxon>
        <taxon>Rhabditina</taxon>
        <taxon>Rhabditomorpha</taxon>
        <taxon>Rhabditoidea</taxon>
        <taxon>Rhabditidae</taxon>
        <taxon>Peloderinae</taxon>
        <taxon>Caenorhabditis</taxon>
    </lineage>
</organism>
<dbReference type="HOGENOM" id="CLU_043715_1_0_1"/>
<keyword evidence="3 5" id="KW-1133">Transmembrane helix</keyword>
<dbReference type="EMBL" id="DS268412">
    <property type="protein sequence ID" value="EFP05339.1"/>
    <property type="molecule type" value="Genomic_DNA"/>
</dbReference>
<dbReference type="OMA" id="MFSANDY"/>
<comment type="subcellular location">
    <subcellularLocation>
        <location evidence="1">Membrane</location>
    </subcellularLocation>
</comment>
<dbReference type="Gene3D" id="1.20.1070.10">
    <property type="entry name" value="Rhodopsin 7-helix transmembrane proteins"/>
    <property type="match status" value="1"/>
</dbReference>
<dbReference type="GO" id="GO:0008528">
    <property type="term" value="F:G protein-coupled peptide receptor activity"/>
    <property type="evidence" value="ECO:0007669"/>
    <property type="project" value="InterPro"/>
</dbReference>
<evidence type="ECO:0000313" key="8">
    <source>
        <dbReference type="Proteomes" id="UP000008281"/>
    </source>
</evidence>
<dbReference type="CDD" id="cd14978">
    <property type="entry name" value="7tmA_FMRFamide_R-like"/>
    <property type="match status" value="1"/>
</dbReference>
<feature type="transmembrane region" description="Helical" evidence="5">
    <location>
        <begin position="72"/>
        <end position="91"/>
    </location>
</feature>
<keyword evidence="4 5" id="KW-0472">Membrane</keyword>
<dbReference type="PANTHER" id="PTHR22751">
    <property type="entry name" value="G-PROTEIN COUPLED RECEPTOR-RELATED"/>
    <property type="match status" value="1"/>
</dbReference>
<protein>
    <recommendedName>
        <fullName evidence="6">G-protein coupled receptors family 1 profile domain-containing protein</fullName>
    </recommendedName>
</protein>
<evidence type="ECO:0000256" key="1">
    <source>
        <dbReference type="ARBA" id="ARBA00004370"/>
    </source>
</evidence>
<dbReference type="GO" id="GO:0016020">
    <property type="term" value="C:membrane"/>
    <property type="evidence" value="ECO:0007669"/>
    <property type="project" value="UniProtKB-SubCell"/>
</dbReference>
<dbReference type="SUPFAM" id="SSF81321">
    <property type="entry name" value="Family A G protein-coupled receptor-like"/>
    <property type="match status" value="1"/>
</dbReference>
<dbReference type="InterPro" id="IPR017452">
    <property type="entry name" value="GPCR_Rhodpsn_7TM"/>
</dbReference>
<gene>
    <name evidence="7" type="ORF">CRE_27028</name>
</gene>
<dbReference type="PROSITE" id="PS50262">
    <property type="entry name" value="G_PROTEIN_RECEP_F1_2"/>
    <property type="match status" value="1"/>
</dbReference>
<keyword evidence="2 5" id="KW-0812">Transmembrane</keyword>
<dbReference type="STRING" id="31234.E3LPU7"/>
<sequence>MLTVLLADMDKCPFVFFKEYEASTATNLCKFRNFVMNIMAFAPYISLVCLLINLFHVIVLTQKSMRNSSINLILAAVAISDICFLLFPIQLEVVAIQDSFQPCSTMNSYPVLLIKSIFDSIQFTSRRFSIWLSLSIAVIRTLVVRNPLDPKISQLSKPKSLGYCILCILPICLPVSILGWLKYNLVLNPVQGFCAETNSPMIQYSSNYSDLFIANDYFVFRLYNFLESIISKLIPCILFPIFTFLLVKELLKAEKSRAKMLNSGHSENSSGRKTKLVLYLTITFFIADFPLGIVIFLKLFFYPSSAITEVLNIFTFLFSFCLTVNTSTHMFICFYMSSQYRQTAKLILCCSCAPKRLMIPETECSHKCGTDNK</sequence>
<feature type="transmembrane region" description="Helical" evidence="5">
    <location>
        <begin position="41"/>
        <end position="60"/>
    </location>
</feature>